<organism evidence="1 2">
    <name type="scientific">Roridomyces roridus</name>
    <dbReference type="NCBI Taxonomy" id="1738132"/>
    <lineage>
        <taxon>Eukaryota</taxon>
        <taxon>Fungi</taxon>
        <taxon>Dikarya</taxon>
        <taxon>Basidiomycota</taxon>
        <taxon>Agaricomycotina</taxon>
        <taxon>Agaricomycetes</taxon>
        <taxon>Agaricomycetidae</taxon>
        <taxon>Agaricales</taxon>
        <taxon>Marasmiineae</taxon>
        <taxon>Mycenaceae</taxon>
        <taxon>Roridomyces</taxon>
    </lineage>
</organism>
<dbReference type="AlphaFoldDB" id="A0AAD7BXK2"/>
<evidence type="ECO:0000313" key="2">
    <source>
        <dbReference type="Proteomes" id="UP001221142"/>
    </source>
</evidence>
<accession>A0AAD7BXK2</accession>
<gene>
    <name evidence="1" type="ORF">FB45DRAFT_866588</name>
</gene>
<dbReference type="Proteomes" id="UP001221142">
    <property type="component" value="Unassembled WGS sequence"/>
</dbReference>
<dbReference type="EMBL" id="JARKIF010000008">
    <property type="protein sequence ID" value="KAJ7633134.1"/>
    <property type="molecule type" value="Genomic_DNA"/>
</dbReference>
<reference evidence="1" key="1">
    <citation type="submission" date="2023-03" db="EMBL/GenBank/DDBJ databases">
        <title>Massive genome expansion in bonnet fungi (Mycena s.s.) driven by repeated elements and novel gene families across ecological guilds.</title>
        <authorList>
            <consortium name="Lawrence Berkeley National Laboratory"/>
            <person name="Harder C.B."/>
            <person name="Miyauchi S."/>
            <person name="Viragh M."/>
            <person name="Kuo A."/>
            <person name="Thoen E."/>
            <person name="Andreopoulos B."/>
            <person name="Lu D."/>
            <person name="Skrede I."/>
            <person name="Drula E."/>
            <person name="Henrissat B."/>
            <person name="Morin E."/>
            <person name="Kohler A."/>
            <person name="Barry K."/>
            <person name="LaButti K."/>
            <person name="Morin E."/>
            <person name="Salamov A."/>
            <person name="Lipzen A."/>
            <person name="Mereny Z."/>
            <person name="Hegedus B."/>
            <person name="Baldrian P."/>
            <person name="Stursova M."/>
            <person name="Weitz H."/>
            <person name="Taylor A."/>
            <person name="Grigoriev I.V."/>
            <person name="Nagy L.G."/>
            <person name="Martin F."/>
            <person name="Kauserud H."/>
        </authorList>
    </citation>
    <scope>NUCLEOTIDE SEQUENCE</scope>
    <source>
        <strain evidence="1">9284</strain>
    </source>
</reference>
<proteinExistence type="predicted"/>
<comment type="caution">
    <text evidence="1">The sequence shown here is derived from an EMBL/GenBank/DDBJ whole genome shotgun (WGS) entry which is preliminary data.</text>
</comment>
<protein>
    <submittedName>
        <fullName evidence="1">Uncharacterized protein</fullName>
    </submittedName>
</protein>
<name>A0AAD7BXK2_9AGAR</name>
<sequence>MPTREKSKWGTIFIRHPIGSPEITQYGRRGDGGVGNGRDKTVSLNILILDEEIEKGVIFRMRRCHGLPQGSTPVRQCIPAANIPQRTRSHTPTSFTSRALHLSHLRSPPPSPQALLALLSRIYASAMMSTACCMKPGSCARICCLHRQYGHIVCGEEAGAGSRDVEAEFGAGRGGSLRPRAGSGHWRWRWRWIEKSPRVMSVAGAVDPSGAVRWRAWVEGAVEPGRAQPASTVARSTALRGTARVQGYQRERRICRRRQRRLQSTRGALCCSQFKERPRAGDYEASRHWLAAVGPSVEDGGGVVGRWEEELPNWE</sequence>
<evidence type="ECO:0000313" key="1">
    <source>
        <dbReference type="EMBL" id="KAJ7633134.1"/>
    </source>
</evidence>
<keyword evidence="2" id="KW-1185">Reference proteome</keyword>